<keyword evidence="1" id="KW-0812">Transmembrane</keyword>
<proteinExistence type="predicted"/>
<protein>
    <submittedName>
        <fullName evidence="3">VanW family protein</fullName>
    </submittedName>
</protein>
<gene>
    <name evidence="3" type="ORF">H7344_09050</name>
</gene>
<accession>A0ABR6U7T9</accession>
<comment type="caution">
    <text evidence="3">The sequence shown here is derived from an EMBL/GenBank/DDBJ whole genome shotgun (WGS) entry which is preliminary data.</text>
</comment>
<dbReference type="EMBL" id="JACMYC010000004">
    <property type="protein sequence ID" value="MBC2960440.1"/>
    <property type="molecule type" value="Genomic_DNA"/>
</dbReference>
<keyword evidence="1" id="KW-1133">Transmembrane helix</keyword>
<dbReference type="InterPro" id="IPR052913">
    <property type="entry name" value="Glycopeptide_resist_protein"/>
</dbReference>
<dbReference type="RefSeq" id="WP_186345691.1">
    <property type="nucleotide sequence ID" value="NZ_BMMR01000001.1"/>
</dbReference>
<sequence>MTEPQTAPSREKAGGRAVLLVLLGLVVLVGAGWVAAYAMAGDKVPRGTTVAGVGIGGKTPDDAVAALRDGLADRAAEPFTLTAAGETFELDPATAGVTVDHEESVAEAGGGRSWDPRRLWAYYTDGDDLDAVVEVDDAALAEALAPVEGEVGRPARDAAVSFEGSRVVTREPRTGEEVDRQALRDDLVAAYLSEDPTVELPLVEVEPEVDEADLRTAVEEFANPAMSGPVTLVFGDSPVRLLPRQFGPLLSMTAEDGALVPEVDEAALEELVGDAVGDDGAPVDATVVLRNGKPRVVPAKPGVSYDPEEVSATFLDLVTREEGERELEVEAQVAEPEFTTADARKLNIKEQVSTFTTYYPHAEYRNVNLGRAAELVDGTLLKPGETFSLNDTVGERTAENGFTEGFVINDGILVEDLGGGVSQMATTLFNAMFFAGLEDVEHKPHSFYIDRYPVGREATVAWGALDLRFRNDTEHGVLIDAKVSPSSPGGQGAVTVSLWSTKVWDITSTTSDRYAYTAPETRTLTTDDCYPNTGYSGFQVDVVRYFKRPGQDEVVKREEFHTTYTPSDTVVCK</sequence>
<dbReference type="InterPro" id="IPR007391">
    <property type="entry name" value="Vancomycin_resist_VanW"/>
</dbReference>
<evidence type="ECO:0000256" key="1">
    <source>
        <dbReference type="SAM" id="Phobius"/>
    </source>
</evidence>
<evidence type="ECO:0000259" key="2">
    <source>
        <dbReference type="Pfam" id="PF12229"/>
    </source>
</evidence>
<dbReference type="PANTHER" id="PTHR35788">
    <property type="entry name" value="EXPORTED PROTEIN-RELATED"/>
    <property type="match status" value="1"/>
</dbReference>
<reference evidence="3 4" key="1">
    <citation type="submission" date="2020-08" db="EMBL/GenBank/DDBJ databases">
        <title>novel species in genus Nocardioides.</title>
        <authorList>
            <person name="Zhang G."/>
        </authorList>
    </citation>
    <scope>NUCLEOTIDE SEQUENCE [LARGE SCALE GENOMIC DNA]</scope>
    <source>
        <strain evidence="3 4">SC8A-24</strain>
    </source>
</reference>
<dbReference type="Proteomes" id="UP000604001">
    <property type="component" value="Unassembled WGS sequence"/>
</dbReference>
<name>A0ABR6U7T9_9ACTN</name>
<dbReference type="InterPro" id="IPR022029">
    <property type="entry name" value="YoaR-like_PG-bd"/>
</dbReference>
<feature type="transmembrane region" description="Helical" evidence="1">
    <location>
        <begin position="17"/>
        <end position="40"/>
    </location>
</feature>
<dbReference type="Pfam" id="PF04294">
    <property type="entry name" value="VanW"/>
    <property type="match status" value="1"/>
</dbReference>
<evidence type="ECO:0000313" key="3">
    <source>
        <dbReference type="EMBL" id="MBC2960440.1"/>
    </source>
</evidence>
<dbReference type="PANTHER" id="PTHR35788:SF1">
    <property type="entry name" value="EXPORTED PROTEIN"/>
    <property type="match status" value="1"/>
</dbReference>
<dbReference type="Pfam" id="PF12229">
    <property type="entry name" value="PG_binding_4"/>
    <property type="match status" value="1"/>
</dbReference>
<feature type="domain" description="YoaR-like putative peptidoglycan binding" evidence="2">
    <location>
        <begin position="126"/>
        <end position="194"/>
    </location>
</feature>
<keyword evidence="1" id="KW-0472">Membrane</keyword>
<organism evidence="3 4">
    <name type="scientific">Nocardioides deserti</name>
    <dbReference type="NCBI Taxonomy" id="1588644"/>
    <lineage>
        <taxon>Bacteria</taxon>
        <taxon>Bacillati</taxon>
        <taxon>Actinomycetota</taxon>
        <taxon>Actinomycetes</taxon>
        <taxon>Propionibacteriales</taxon>
        <taxon>Nocardioidaceae</taxon>
        <taxon>Nocardioides</taxon>
    </lineage>
</organism>
<evidence type="ECO:0000313" key="4">
    <source>
        <dbReference type="Proteomes" id="UP000604001"/>
    </source>
</evidence>
<keyword evidence="4" id="KW-1185">Reference proteome</keyword>